<dbReference type="InterPro" id="IPR017853">
    <property type="entry name" value="GH"/>
</dbReference>
<feature type="non-terminal residue" evidence="16">
    <location>
        <position position="1"/>
    </location>
</feature>
<keyword evidence="11" id="KW-0961">Cell wall biogenesis/degradation</keyword>
<evidence type="ECO:0000256" key="2">
    <source>
        <dbReference type="ARBA" id="ARBA00004236"/>
    </source>
</evidence>
<keyword evidence="10" id="KW-0119">Carbohydrate metabolism</keyword>
<evidence type="ECO:0000256" key="12">
    <source>
        <dbReference type="ARBA" id="ARBA00023326"/>
    </source>
</evidence>
<dbReference type="InterPro" id="IPR050732">
    <property type="entry name" value="Beta-glucan_modifiers"/>
</dbReference>
<dbReference type="AlphaFoldDB" id="A0A0G1XJW2"/>
<dbReference type="GO" id="GO:0005886">
    <property type="term" value="C:plasma membrane"/>
    <property type="evidence" value="ECO:0007669"/>
    <property type="project" value="UniProtKB-SubCell"/>
</dbReference>
<name>A0A0G1XJW2_9BACT</name>
<evidence type="ECO:0000313" key="16">
    <source>
        <dbReference type="EMBL" id="KKW31145.1"/>
    </source>
</evidence>
<dbReference type="EMBL" id="LCRF01000022">
    <property type="protein sequence ID" value="KKW31145.1"/>
    <property type="molecule type" value="Genomic_DNA"/>
</dbReference>
<dbReference type="InterPro" id="IPR000490">
    <property type="entry name" value="Glyco_hydro_17"/>
</dbReference>
<evidence type="ECO:0000256" key="13">
    <source>
        <dbReference type="ARBA" id="ARBA00037649"/>
    </source>
</evidence>
<sequence length="221" mass="25566">EWVRLYDVAKFPEYMRALGLKIASTAWISGNKENDEASVKVLITAAKRGDVDLAIIGNEMLLRRACTPEHLIELIHRFKDAVPDTPVTTGEVEEFLLKYPQVMAACDIVGMHHYPYWCGIDINDAMADFDRRYREVVAQAQGKEVWVLETGWPSDGEVKKDAVASLKNARKYFRDFMQWAHLNNVKYFWFEAFDEQWKVRDEGPQGANWGMWTKPGAKRKY</sequence>
<evidence type="ECO:0000256" key="10">
    <source>
        <dbReference type="ARBA" id="ARBA00023277"/>
    </source>
</evidence>
<evidence type="ECO:0000256" key="11">
    <source>
        <dbReference type="ARBA" id="ARBA00023316"/>
    </source>
</evidence>
<dbReference type="PANTHER" id="PTHR16631:SF17">
    <property type="entry name" value="GLUCAN ENDO-1,3-BETA-GLUCOSIDASE BTGC"/>
    <property type="match status" value="1"/>
</dbReference>
<proteinExistence type="predicted"/>
<evidence type="ECO:0000313" key="17">
    <source>
        <dbReference type="Proteomes" id="UP000034445"/>
    </source>
</evidence>
<evidence type="ECO:0000256" key="15">
    <source>
        <dbReference type="ARBA" id="ARBA00043078"/>
    </source>
</evidence>
<evidence type="ECO:0000256" key="9">
    <source>
        <dbReference type="ARBA" id="ARBA00023180"/>
    </source>
</evidence>
<evidence type="ECO:0000256" key="7">
    <source>
        <dbReference type="ARBA" id="ARBA00022801"/>
    </source>
</evidence>
<dbReference type="Pfam" id="PF00332">
    <property type="entry name" value="Glyco_hydro_17"/>
    <property type="match status" value="1"/>
</dbReference>
<gene>
    <name evidence="16" type="ORF">UY74_C0022G0001</name>
</gene>
<evidence type="ECO:0000256" key="6">
    <source>
        <dbReference type="ARBA" id="ARBA00022729"/>
    </source>
</evidence>
<evidence type="ECO:0000256" key="8">
    <source>
        <dbReference type="ARBA" id="ARBA00023136"/>
    </source>
</evidence>
<dbReference type="GO" id="GO:0004553">
    <property type="term" value="F:hydrolase activity, hydrolyzing O-glycosyl compounds"/>
    <property type="evidence" value="ECO:0007669"/>
    <property type="project" value="InterPro"/>
</dbReference>
<keyword evidence="8" id="KW-0472">Membrane</keyword>
<keyword evidence="9" id="KW-0325">Glycoprotein</keyword>
<keyword evidence="5" id="KW-0964">Secreted</keyword>
<dbReference type="GO" id="GO:0071555">
    <property type="term" value="P:cell wall organization"/>
    <property type="evidence" value="ECO:0007669"/>
    <property type="project" value="UniProtKB-KW"/>
</dbReference>
<comment type="function">
    <text evidence="13">Glucanases play a role in cell expansion during growth, in cell-cell fusion during mating, and in spore release during sporulation. This enzyme may be involved in beta-glucan degradation. Active on laminarin and lichenan.</text>
</comment>
<dbReference type="Proteomes" id="UP000034445">
    <property type="component" value="Unassembled WGS sequence"/>
</dbReference>
<keyword evidence="7" id="KW-0378">Hydrolase</keyword>
<comment type="subcellular location">
    <subcellularLocation>
        <location evidence="2">Cell membrane</location>
    </subcellularLocation>
    <subcellularLocation>
        <location evidence="1">Secreted</location>
        <location evidence="1">Cell wall</location>
    </subcellularLocation>
</comment>
<dbReference type="PANTHER" id="PTHR16631">
    <property type="entry name" value="GLUCAN 1,3-BETA-GLUCOSIDASE"/>
    <property type="match status" value="1"/>
</dbReference>
<dbReference type="SUPFAM" id="SSF51445">
    <property type="entry name" value="(Trans)glycosidases"/>
    <property type="match status" value="1"/>
</dbReference>
<evidence type="ECO:0000256" key="1">
    <source>
        <dbReference type="ARBA" id="ARBA00004191"/>
    </source>
</evidence>
<evidence type="ECO:0000256" key="4">
    <source>
        <dbReference type="ARBA" id="ARBA00022512"/>
    </source>
</evidence>
<evidence type="ECO:0000256" key="3">
    <source>
        <dbReference type="ARBA" id="ARBA00022475"/>
    </source>
</evidence>
<dbReference type="GO" id="GO:0000272">
    <property type="term" value="P:polysaccharide catabolic process"/>
    <property type="evidence" value="ECO:0007669"/>
    <property type="project" value="UniProtKB-KW"/>
</dbReference>
<reference evidence="16 17" key="1">
    <citation type="journal article" date="2015" name="Nature">
        <title>rRNA introns, odd ribosomes, and small enigmatic genomes across a large radiation of phyla.</title>
        <authorList>
            <person name="Brown C.T."/>
            <person name="Hug L.A."/>
            <person name="Thomas B.C."/>
            <person name="Sharon I."/>
            <person name="Castelle C.J."/>
            <person name="Singh A."/>
            <person name="Wilkins M.J."/>
            <person name="Williams K.H."/>
            <person name="Banfield J.F."/>
        </authorList>
    </citation>
    <scope>NUCLEOTIDE SEQUENCE [LARGE SCALE GENOMIC DNA]</scope>
</reference>
<comment type="caution">
    <text evidence="16">The sequence shown here is derived from an EMBL/GenBank/DDBJ whole genome shotgun (WGS) entry which is preliminary data.</text>
</comment>
<keyword evidence="3" id="KW-1003">Cell membrane</keyword>
<evidence type="ECO:0000256" key="14">
    <source>
        <dbReference type="ARBA" id="ARBA00042373"/>
    </source>
</evidence>
<protein>
    <recommendedName>
        <fullName evidence="15">Endo-1,3-beta-glucanase btgC</fullName>
    </recommendedName>
    <alternativeName>
        <fullName evidence="14">Laminarinase btgC</fullName>
    </alternativeName>
</protein>
<evidence type="ECO:0000256" key="5">
    <source>
        <dbReference type="ARBA" id="ARBA00022525"/>
    </source>
</evidence>
<accession>A0A0G1XJW2</accession>
<keyword evidence="6" id="KW-0732">Signal</keyword>
<dbReference type="Gene3D" id="3.20.20.80">
    <property type="entry name" value="Glycosidases"/>
    <property type="match status" value="1"/>
</dbReference>
<organism evidence="16 17">
    <name type="scientific">Candidatus Kaiserbacteria bacterium GW2011_GWC2_52_8b</name>
    <dbReference type="NCBI Taxonomy" id="1618676"/>
    <lineage>
        <taxon>Bacteria</taxon>
        <taxon>Candidatus Kaiseribacteriota</taxon>
    </lineage>
</organism>
<keyword evidence="4" id="KW-0134">Cell wall</keyword>
<keyword evidence="12" id="KW-0624">Polysaccharide degradation</keyword>